<reference evidence="1 2" key="1">
    <citation type="journal article" date="2022" name="New Phytol.">
        <title>Ecological generalism drives hyperdiversity of secondary metabolite gene clusters in xylarialean endophytes.</title>
        <authorList>
            <person name="Franco M.E.E."/>
            <person name="Wisecaver J.H."/>
            <person name="Arnold A.E."/>
            <person name="Ju Y.M."/>
            <person name="Slot J.C."/>
            <person name="Ahrendt S."/>
            <person name="Moore L.P."/>
            <person name="Eastman K.E."/>
            <person name="Scott K."/>
            <person name="Konkel Z."/>
            <person name="Mondo S.J."/>
            <person name="Kuo A."/>
            <person name="Hayes R.D."/>
            <person name="Haridas S."/>
            <person name="Andreopoulos B."/>
            <person name="Riley R."/>
            <person name="LaButti K."/>
            <person name="Pangilinan J."/>
            <person name="Lipzen A."/>
            <person name="Amirebrahimi M."/>
            <person name="Yan J."/>
            <person name="Adam C."/>
            <person name="Keymanesh K."/>
            <person name="Ng V."/>
            <person name="Louie K."/>
            <person name="Northen T."/>
            <person name="Drula E."/>
            <person name="Henrissat B."/>
            <person name="Hsieh H.M."/>
            <person name="Youens-Clark K."/>
            <person name="Lutzoni F."/>
            <person name="Miadlikowska J."/>
            <person name="Eastwood D.C."/>
            <person name="Hamelin R.C."/>
            <person name="Grigoriev I.V."/>
            <person name="U'Ren J.M."/>
        </authorList>
    </citation>
    <scope>NUCLEOTIDE SEQUENCE [LARGE SCALE GENOMIC DNA]</scope>
    <source>
        <strain evidence="1 2">ER1909</strain>
    </source>
</reference>
<keyword evidence="2" id="KW-1185">Reference proteome</keyword>
<gene>
    <name evidence="1" type="ORF">F4821DRAFT_239310</name>
</gene>
<comment type="caution">
    <text evidence="1">The sequence shown here is derived from an EMBL/GenBank/DDBJ whole genome shotgun (WGS) entry which is preliminary data.</text>
</comment>
<organism evidence="1 2">
    <name type="scientific">Hypoxylon rubiginosum</name>
    <dbReference type="NCBI Taxonomy" id="110542"/>
    <lineage>
        <taxon>Eukaryota</taxon>
        <taxon>Fungi</taxon>
        <taxon>Dikarya</taxon>
        <taxon>Ascomycota</taxon>
        <taxon>Pezizomycotina</taxon>
        <taxon>Sordariomycetes</taxon>
        <taxon>Xylariomycetidae</taxon>
        <taxon>Xylariales</taxon>
        <taxon>Hypoxylaceae</taxon>
        <taxon>Hypoxylon</taxon>
    </lineage>
</organism>
<evidence type="ECO:0000313" key="2">
    <source>
        <dbReference type="Proteomes" id="UP001497680"/>
    </source>
</evidence>
<dbReference type="EMBL" id="MU394319">
    <property type="protein sequence ID" value="KAI6086083.1"/>
    <property type="molecule type" value="Genomic_DNA"/>
</dbReference>
<sequence>MRGFMKTAVVYHTSSVSRHCWPRASTPAEFAPWKHGVLHRGRLLRGSMAYRGNAYGNILQNASFCYTTSASPPRKTNAFSKWYDNLKSTVALFTLMAVPSMMVCYLPTAADVAWKYTLAKNEGRRIEKLLLMANETNQGSLYLALRENEFRVLVLHPGSGNEMINCSLLTCQYSDDLPYHALSYAWGDPTPVETIRCNGCDVGVAANLHAALSSLRHPRRTRLLWVDAICIDQSNVAERGHQVKNMNNIFAAARTVLVWLGEETRDVLAAFSSIKVMGDRKFGQVLDSLDVSLFKWLEVEQPVRPEQQWGWDVIGYRFIRPEPDRRPVTKSLLVAVVPILELPWLTRLWVVQEVVYAKKATVIVGREELEWDIFANIIRDVLQADSVLGVLSEAARAGADSVVQMEIARQHRLRGQQQKLLSILLATNMAACSDSRDKIYAVLGLAGDYNPGVDSNSFEPDYGIDLSEVFKRFAQWSISNGNLNILSCTTRRQRGGDDATLVLPSWVPDWTRIDNYRPLGRFSSLLSFDAGWAQLSESDKSYRPTITSNDRLLLSGHTIATVESLGRSAFSTTYRRGTSDSIRSIRQWIQERERLVDPDTDRNAIWATVTAAMTADGGIAPDTFREWYREYREWLEITAESLADAYLYRYHRQVNQPNRRMEEIEASILTWTSQRKFAVLKGGRTALVPSSTQVGDKIAVFVGCPFPCALRQTRIGDEYKILGEAIVHGFMYRSCLPTVSFIRDFGVLFKSCRWSERIKAELKQQIVFQKFVIS</sequence>
<evidence type="ECO:0000313" key="1">
    <source>
        <dbReference type="EMBL" id="KAI6086083.1"/>
    </source>
</evidence>
<proteinExistence type="predicted"/>
<name>A0ACC0D053_9PEZI</name>
<protein>
    <submittedName>
        <fullName evidence="1">Heterokaryon incompatibility protein-domain-containing protein</fullName>
    </submittedName>
</protein>
<dbReference type="Proteomes" id="UP001497680">
    <property type="component" value="Unassembled WGS sequence"/>
</dbReference>
<accession>A0ACC0D053</accession>